<dbReference type="InterPro" id="IPR036226">
    <property type="entry name" value="LipOase_C_sf"/>
</dbReference>
<evidence type="ECO:0000313" key="3">
    <source>
        <dbReference type="Proteomes" id="UP000281553"/>
    </source>
</evidence>
<dbReference type="SUPFAM" id="SSF48484">
    <property type="entry name" value="Lipoxigenase"/>
    <property type="match status" value="1"/>
</dbReference>
<evidence type="ECO:0000313" key="2">
    <source>
        <dbReference type="EMBL" id="VDN23950.1"/>
    </source>
</evidence>
<evidence type="ECO:0000259" key="1">
    <source>
        <dbReference type="PROSITE" id="PS51393"/>
    </source>
</evidence>
<dbReference type="Gene3D" id="1.20.245.10">
    <property type="entry name" value="Lipoxygenase-1, Domain 5"/>
    <property type="match status" value="1"/>
</dbReference>
<organism evidence="2 3">
    <name type="scientific">Dibothriocephalus latus</name>
    <name type="common">Fish tapeworm</name>
    <name type="synonym">Diphyllobothrium latum</name>
    <dbReference type="NCBI Taxonomy" id="60516"/>
    <lineage>
        <taxon>Eukaryota</taxon>
        <taxon>Metazoa</taxon>
        <taxon>Spiralia</taxon>
        <taxon>Lophotrochozoa</taxon>
        <taxon>Platyhelminthes</taxon>
        <taxon>Cestoda</taxon>
        <taxon>Eucestoda</taxon>
        <taxon>Diphyllobothriidea</taxon>
        <taxon>Diphyllobothriidae</taxon>
        <taxon>Dibothriocephalus</taxon>
    </lineage>
</organism>
<name>A0A3P7MCK5_DIBLA</name>
<dbReference type="PROSITE" id="PS51393">
    <property type="entry name" value="LIPOXYGENASE_3"/>
    <property type="match status" value="1"/>
</dbReference>
<dbReference type="EMBL" id="UYRU01073874">
    <property type="protein sequence ID" value="VDN23950.1"/>
    <property type="molecule type" value="Genomic_DNA"/>
</dbReference>
<reference evidence="2 3" key="1">
    <citation type="submission" date="2018-11" db="EMBL/GenBank/DDBJ databases">
        <authorList>
            <consortium name="Pathogen Informatics"/>
        </authorList>
    </citation>
    <scope>NUCLEOTIDE SEQUENCE [LARGE SCALE GENOMIC DNA]</scope>
</reference>
<dbReference type="AlphaFoldDB" id="A0A3P7MCK5"/>
<protein>
    <recommendedName>
        <fullName evidence="1">Lipoxygenase domain-containing protein</fullName>
    </recommendedName>
</protein>
<sequence>MLKRAFKQWRFDVKANVYAECESRGVYDRKGLGNYPYRDDAFLVYGIFDRFIVKLLRLFY</sequence>
<proteinExistence type="predicted"/>
<gene>
    <name evidence="2" type="ORF">DILT_LOCUS14349</name>
</gene>
<dbReference type="GO" id="GO:0046872">
    <property type="term" value="F:metal ion binding"/>
    <property type="evidence" value="ECO:0007669"/>
    <property type="project" value="InterPro"/>
</dbReference>
<dbReference type="Proteomes" id="UP000281553">
    <property type="component" value="Unassembled WGS sequence"/>
</dbReference>
<accession>A0A3P7MCK5</accession>
<dbReference type="GO" id="GO:0016702">
    <property type="term" value="F:oxidoreductase activity, acting on single donors with incorporation of molecular oxygen, incorporation of two atoms of oxygen"/>
    <property type="evidence" value="ECO:0007669"/>
    <property type="project" value="InterPro"/>
</dbReference>
<dbReference type="OrthoDB" id="407298at2759"/>
<feature type="non-terminal residue" evidence="2">
    <location>
        <position position="60"/>
    </location>
</feature>
<dbReference type="InterPro" id="IPR013819">
    <property type="entry name" value="LipOase_C"/>
</dbReference>
<feature type="domain" description="Lipoxygenase" evidence="1">
    <location>
        <begin position="1"/>
        <end position="60"/>
    </location>
</feature>
<keyword evidence="3" id="KW-1185">Reference proteome</keyword>